<dbReference type="InterPro" id="IPR036388">
    <property type="entry name" value="WH-like_DNA-bd_sf"/>
</dbReference>
<gene>
    <name evidence="5" type="ORF">DCMF_28885</name>
</gene>
<keyword evidence="6" id="KW-1185">Reference proteome</keyword>
<evidence type="ECO:0000313" key="6">
    <source>
        <dbReference type="Proteomes" id="UP000323521"/>
    </source>
</evidence>
<dbReference type="PANTHER" id="PTHR42756:SF1">
    <property type="entry name" value="TRANSCRIPTIONAL REPRESSOR OF EMRAB OPERON"/>
    <property type="match status" value="1"/>
</dbReference>
<dbReference type="AlphaFoldDB" id="A0A3G1L0P8"/>
<accession>A0A3G1L0P8</accession>
<proteinExistence type="predicted"/>
<dbReference type="PANTHER" id="PTHR42756">
    <property type="entry name" value="TRANSCRIPTIONAL REGULATOR, MARR"/>
    <property type="match status" value="1"/>
</dbReference>
<dbReference type="OrthoDB" id="49580at2"/>
<dbReference type="RefSeq" id="WP_148137651.1">
    <property type="nucleotide sequence ID" value="NZ_CP017634.1"/>
</dbReference>
<dbReference type="InterPro" id="IPR011991">
    <property type="entry name" value="ArsR-like_HTH"/>
</dbReference>
<evidence type="ECO:0000256" key="2">
    <source>
        <dbReference type="ARBA" id="ARBA00023125"/>
    </source>
</evidence>
<dbReference type="InterPro" id="IPR000835">
    <property type="entry name" value="HTH_MarR-typ"/>
</dbReference>
<evidence type="ECO:0000256" key="1">
    <source>
        <dbReference type="ARBA" id="ARBA00023015"/>
    </source>
</evidence>
<dbReference type="SUPFAM" id="SSF46785">
    <property type="entry name" value="Winged helix' DNA-binding domain"/>
    <property type="match status" value="1"/>
</dbReference>
<name>A0A3G1L0P8_FORW1</name>
<dbReference type="KEGG" id="fwa:DCMF_28885"/>
<reference evidence="5 6" key="1">
    <citation type="submission" date="2016-10" db="EMBL/GenBank/DDBJ databases">
        <title>Complete Genome Sequence of Peptococcaceae strain DCMF.</title>
        <authorList>
            <person name="Edwards R.J."/>
            <person name="Holland S.I."/>
            <person name="Deshpande N.P."/>
            <person name="Wong Y.K."/>
            <person name="Ertan H."/>
            <person name="Manefield M."/>
            <person name="Russell T.L."/>
            <person name="Lee M.J."/>
        </authorList>
    </citation>
    <scope>NUCLEOTIDE SEQUENCE [LARGE SCALE GENOMIC DNA]</scope>
    <source>
        <strain evidence="5 6">DCMF</strain>
    </source>
</reference>
<organism evidence="5 6">
    <name type="scientific">Formimonas warabiya</name>
    <dbReference type="NCBI Taxonomy" id="1761012"/>
    <lineage>
        <taxon>Bacteria</taxon>
        <taxon>Bacillati</taxon>
        <taxon>Bacillota</taxon>
        <taxon>Clostridia</taxon>
        <taxon>Eubacteriales</taxon>
        <taxon>Peptococcaceae</taxon>
        <taxon>Candidatus Formimonas</taxon>
    </lineage>
</organism>
<evidence type="ECO:0000313" key="5">
    <source>
        <dbReference type="EMBL" id="ATW28240.1"/>
    </source>
</evidence>
<keyword evidence="1" id="KW-0805">Transcription regulation</keyword>
<dbReference type="GO" id="GO:0003677">
    <property type="term" value="F:DNA binding"/>
    <property type="evidence" value="ECO:0007669"/>
    <property type="project" value="UniProtKB-KW"/>
</dbReference>
<dbReference type="InterPro" id="IPR036390">
    <property type="entry name" value="WH_DNA-bd_sf"/>
</dbReference>
<feature type="domain" description="HTH marR-type" evidence="4">
    <location>
        <begin position="10"/>
        <end position="146"/>
    </location>
</feature>
<dbReference type="EMBL" id="CP017634">
    <property type="protein sequence ID" value="ATW28240.1"/>
    <property type="molecule type" value="Genomic_DNA"/>
</dbReference>
<keyword evidence="3" id="KW-0804">Transcription</keyword>
<keyword evidence="2" id="KW-0238">DNA-binding</keyword>
<dbReference type="Pfam" id="PF01047">
    <property type="entry name" value="MarR"/>
    <property type="match status" value="1"/>
</dbReference>
<dbReference type="SMART" id="SM00347">
    <property type="entry name" value="HTH_MARR"/>
    <property type="match status" value="1"/>
</dbReference>
<protein>
    <submittedName>
        <fullName evidence="5">TrmB family transcriptional regulator</fullName>
    </submittedName>
</protein>
<dbReference type="Proteomes" id="UP000323521">
    <property type="component" value="Chromosome"/>
</dbReference>
<evidence type="ECO:0000259" key="4">
    <source>
        <dbReference type="PROSITE" id="PS50995"/>
    </source>
</evidence>
<evidence type="ECO:0000256" key="3">
    <source>
        <dbReference type="ARBA" id="ARBA00023163"/>
    </source>
</evidence>
<dbReference type="PROSITE" id="PS50995">
    <property type="entry name" value="HTH_MARR_2"/>
    <property type="match status" value="1"/>
</dbReference>
<sequence length="146" mass="16709">MEQAEPLEQSKKIGKLFMEVTKLFRHNMSKSLGDIGMTGPQSRIIHTLCRFEKIKVSGLSRMVSLSNATVSGILDRLEKQGLVERTRSNEDKRVVYVSLTPRFKEIHEDFHRRSDEYFVNMINKGTPDDLNKIIEGLETLKGLLST</sequence>
<dbReference type="PRINTS" id="PR00598">
    <property type="entry name" value="HTHMARR"/>
</dbReference>
<dbReference type="GO" id="GO:0003700">
    <property type="term" value="F:DNA-binding transcription factor activity"/>
    <property type="evidence" value="ECO:0007669"/>
    <property type="project" value="InterPro"/>
</dbReference>
<dbReference type="CDD" id="cd00090">
    <property type="entry name" value="HTH_ARSR"/>
    <property type="match status" value="1"/>
</dbReference>
<dbReference type="Gene3D" id="1.10.10.10">
    <property type="entry name" value="Winged helix-like DNA-binding domain superfamily/Winged helix DNA-binding domain"/>
    <property type="match status" value="1"/>
</dbReference>